<reference evidence="2 3" key="1">
    <citation type="submission" date="2017-06" db="EMBL/GenBank/DDBJ databases">
        <authorList>
            <person name="Kim H.J."/>
            <person name="Triplett B.A."/>
        </authorList>
    </citation>
    <scope>NUCLEOTIDE SEQUENCE [LARGE SCALE GENOMIC DNA]</scope>
    <source>
        <strain evidence="2 3">DSM 29150</strain>
    </source>
</reference>
<keyword evidence="1" id="KW-0732">Signal</keyword>
<feature type="chain" id="PRO_5012579416" description="LTXXQ motif family protein" evidence="1">
    <location>
        <begin position="21"/>
        <end position="152"/>
    </location>
</feature>
<protein>
    <recommendedName>
        <fullName evidence="4">LTXXQ motif family protein</fullName>
    </recommendedName>
</protein>
<sequence length="152" mass="17883">MKKTLLHIFFIFLFTATLQAQQMNKEKMKLLKTSYITDALDLTPKEAEKFWPVYNLYTDKIVKAKFSLESNFHRQVKNAGGINNISEEQAQEFMDKSIASEKEIYTNKVALLENLSKVLSAKKIIKLQKAERDFNRQILQEYGRRKRMQGRE</sequence>
<gene>
    <name evidence="2" type="ORF">SAMN06265371_101224</name>
</gene>
<accession>A0A238VEH2</accession>
<feature type="signal peptide" evidence="1">
    <location>
        <begin position="1"/>
        <end position="20"/>
    </location>
</feature>
<dbReference type="Proteomes" id="UP000198384">
    <property type="component" value="Unassembled WGS sequence"/>
</dbReference>
<name>A0A238VEH2_9FLAO</name>
<dbReference type="OrthoDB" id="675330at2"/>
<dbReference type="AlphaFoldDB" id="A0A238VEH2"/>
<dbReference type="RefSeq" id="WP_089379892.1">
    <property type="nucleotide sequence ID" value="NZ_FZNT01000001.1"/>
</dbReference>
<evidence type="ECO:0000313" key="3">
    <source>
        <dbReference type="Proteomes" id="UP000198384"/>
    </source>
</evidence>
<organism evidence="2 3">
    <name type="scientific">Lutibacter agarilyticus</name>
    <dbReference type="NCBI Taxonomy" id="1109740"/>
    <lineage>
        <taxon>Bacteria</taxon>
        <taxon>Pseudomonadati</taxon>
        <taxon>Bacteroidota</taxon>
        <taxon>Flavobacteriia</taxon>
        <taxon>Flavobacteriales</taxon>
        <taxon>Flavobacteriaceae</taxon>
        <taxon>Lutibacter</taxon>
    </lineage>
</organism>
<dbReference type="EMBL" id="FZNT01000001">
    <property type="protein sequence ID" value="SNR32083.1"/>
    <property type="molecule type" value="Genomic_DNA"/>
</dbReference>
<proteinExistence type="predicted"/>
<keyword evidence="3" id="KW-1185">Reference proteome</keyword>
<evidence type="ECO:0008006" key="4">
    <source>
        <dbReference type="Google" id="ProtNLM"/>
    </source>
</evidence>
<evidence type="ECO:0000313" key="2">
    <source>
        <dbReference type="EMBL" id="SNR32083.1"/>
    </source>
</evidence>
<evidence type="ECO:0000256" key="1">
    <source>
        <dbReference type="SAM" id="SignalP"/>
    </source>
</evidence>